<keyword evidence="1" id="KW-0677">Repeat</keyword>
<reference evidence="5 6" key="1">
    <citation type="submission" date="2020-02" db="EMBL/GenBank/DDBJ databases">
        <title>Draft genome sequence of Haematococcus lacustris strain NIES-144.</title>
        <authorList>
            <person name="Morimoto D."/>
            <person name="Nakagawa S."/>
            <person name="Yoshida T."/>
            <person name="Sawayama S."/>
        </authorList>
    </citation>
    <scope>NUCLEOTIDE SEQUENCE [LARGE SCALE GENOMIC DNA]</scope>
    <source>
        <strain evidence="5 6">NIES-144</strain>
    </source>
</reference>
<evidence type="ECO:0000256" key="2">
    <source>
        <dbReference type="ARBA" id="ARBA00022803"/>
    </source>
</evidence>
<keyword evidence="2 3" id="KW-0802">TPR repeat</keyword>
<dbReference type="SUPFAM" id="SSF48452">
    <property type="entry name" value="TPR-like"/>
    <property type="match status" value="1"/>
</dbReference>
<dbReference type="Pfam" id="PF13432">
    <property type="entry name" value="TPR_16"/>
    <property type="match status" value="1"/>
</dbReference>
<feature type="repeat" description="TPR" evidence="3">
    <location>
        <begin position="38"/>
        <end position="71"/>
    </location>
</feature>
<evidence type="ECO:0000256" key="3">
    <source>
        <dbReference type="PROSITE-ProRule" id="PRU00339"/>
    </source>
</evidence>
<organism evidence="5 6">
    <name type="scientific">Haematococcus lacustris</name>
    <name type="common">Green alga</name>
    <name type="synonym">Haematococcus pluvialis</name>
    <dbReference type="NCBI Taxonomy" id="44745"/>
    <lineage>
        <taxon>Eukaryota</taxon>
        <taxon>Viridiplantae</taxon>
        <taxon>Chlorophyta</taxon>
        <taxon>core chlorophytes</taxon>
        <taxon>Chlorophyceae</taxon>
        <taxon>CS clade</taxon>
        <taxon>Chlamydomonadales</taxon>
        <taxon>Haematococcaceae</taxon>
        <taxon>Haematococcus</taxon>
    </lineage>
</organism>
<feature type="compositionally biased region" description="Low complexity" evidence="4">
    <location>
        <begin position="147"/>
        <end position="165"/>
    </location>
</feature>
<dbReference type="PANTHER" id="PTHR44858">
    <property type="entry name" value="TETRATRICOPEPTIDE REPEAT PROTEIN 6"/>
    <property type="match status" value="1"/>
</dbReference>
<dbReference type="Proteomes" id="UP000485058">
    <property type="component" value="Unassembled WGS sequence"/>
</dbReference>
<proteinExistence type="predicted"/>
<dbReference type="PANTHER" id="PTHR44858:SF1">
    <property type="entry name" value="UDP-N-ACETYLGLUCOSAMINE--PEPTIDE N-ACETYLGLUCOSAMINYLTRANSFERASE SPINDLY-RELATED"/>
    <property type="match status" value="1"/>
</dbReference>
<dbReference type="SMART" id="SM00028">
    <property type="entry name" value="TPR"/>
    <property type="match status" value="3"/>
</dbReference>
<protein>
    <submittedName>
        <fullName evidence="5">Uncharacterized protein</fullName>
    </submittedName>
</protein>
<feature type="non-terminal residue" evidence="5">
    <location>
        <position position="1"/>
    </location>
</feature>
<dbReference type="PROSITE" id="PS50005">
    <property type="entry name" value="TPR"/>
    <property type="match status" value="2"/>
</dbReference>
<feature type="non-terminal residue" evidence="5">
    <location>
        <position position="186"/>
    </location>
</feature>
<dbReference type="Gene3D" id="1.25.40.10">
    <property type="entry name" value="Tetratricopeptide repeat domain"/>
    <property type="match status" value="1"/>
</dbReference>
<dbReference type="InterPro" id="IPR050498">
    <property type="entry name" value="Ycf3"/>
</dbReference>
<keyword evidence="6" id="KW-1185">Reference proteome</keyword>
<evidence type="ECO:0000313" key="5">
    <source>
        <dbReference type="EMBL" id="GFH19310.1"/>
    </source>
</evidence>
<accession>A0A699ZD52</accession>
<dbReference type="EMBL" id="BLLF01001441">
    <property type="protein sequence ID" value="GFH19310.1"/>
    <property type="molecule type" value="Genomic_DNA"/>
</dbReference>
<gene>
    <name evidence="5" type="ORF">HaLaN_16239</name>
</gene>
<feature type="repeat" description="TPR" evidence="3">
    <location>
        <begin position="72"/>
        <end position="105"/>
    </location>
</feature>
<evidence type="ECO:0000256" key="1">
    <source>
        <dbReference type="ARBA" id="ARBA00022737"/>
    </source>
</evidence>
<dbReference type="InterPro" id="IPR011990">
    <property type="entry name" value="TPR-like_helical_dom_sf"/>
</dbReference>
<feature type="region of interest" description="Disordered" evidence="4">
    <location>
        <begin position="135"/>
        <end position="186"/>
    </location>
</feature>
<dbReference type="InterPro" id="IPR019734">
    <property type="entry name" value="TPR_rpt"/>
</dbReference>
<dbReference type="AlphaFoldDB" id="A0A699ZD52"/>
<name>A0A699ZD52_HAELA</name>
<comment type="caution">
    <text evidence="5">The sequence shown here is derived from an EMBL/GenBank/DDBJ whole genome shotgun (WGS) entry which is preliminary data.</text>
</comment>
<feature type="compositionally biased region" description="Polar residues" evidence="4">
    <location>
        <begin position="174"/>
        <end position="186"/>
    </location>
</feature>
<evidence type="ECO:0000256" key="4">
    <source>
        <dbReference type="SAM" id="MobiDB-lite"/>
    </source>
</evidence>
<sequence length="186" mass="20045">MQNGDSIQKRRVGRDYPGLIEYATAKLGADLCSPGEIARLRLMRGCAYLKTGQPSLALSDFNSVLELNAHDTAALYYRGALHEKDGQLDLAIQDYTSVLQLDPDNVKASYARAACRNRKGELALAIDDYQHALDRDAPSSTKSCSTSRLKAAQARASQRSSSFSQTWSCGPGDTPQSAASGQAADQ</sequence>
<evidence type="ECO:0000313" key="6">
    <source>
        <dbReference type="Proteomes" id="UP000485058"/>
    </source>
</evidence>